<feature type="transmembrane region" description="Helical" evidence="8">
    <location>
        <begin position="225"/>
        <end position="247"/>
    </location>
</feature>
<evidence type="ECO:0000256" key="2">
    <source>
        <dbReference type="ARBA" id="ARBA00022448"/>
    </source>
</evidence>
<dbReference type="Gene3D" id="1.20.1250.20">
    <property type="entry name" value="MFS general substrate transporter like domains"/>
    <property type="match status" value="1"/>
</dbReference>
<evidence type="ECO:0000256" key="1">
    <source>
        <dbReference type="ARBA" id="ARBA00004141"/>
    </source>
</evidence>
<dbReference type="InterPro" id="IPR011701">
    <property type="entry name" value="MFS"/>
</dbReference>
<dbReference type="PROSITE" id="PS00216">
    <property type="entry name" value="SUGAR_TRANSPORT_1"/>
    <property type="match status" value="1"/>
</dbReference>
<evidence type="ECO:0000256" key="3">
    <source>
        <dbReference type="ARBA" id="ARBA00022692"/>
    </source>
</evidence>
<feature type="compositionally biased region" description="Basic and acidic residues" evidence="7">
    <location>
        <begin position="11"/>
        <end position="20"/>
    </location>
</feature>
<organism evidence="10 11">
    <name type="scientific">Neonectria punicea</name>
    <dbReference type="NCBI Taxonomy" id="979145"/>
    <lineage>
        <taxon>Eukaryota</taxon>
        <taxon>Fungi</taxon>
        <taxon>Dikarya</taxon>
        <taxon>Ascomycota</taxon>
        <taxon>Pezizomycotina</taxon>
        <taxon>Sordariomycetes</taxon>
        <taxon>Hypocreomycetidae</taxon>
        <taxon>Hypocreales</taxon>
        <taxon>Nectriaceae</taxon>
        <taxon>Neonectria</taxon>
    </lineage>
</organism>
<gene>
    <name evidence="10" type="primary">FGR2_3</name>
    <name evidence="10" type="ORF">QQX98_006966</name>
</gene>
<evidence type="ECO:0000256" key="7">
    <source>
        <dbReference type="SAM" id="MobiDB-lite"/>
    </source>
</evidence>
<feature type="transmembrane region" description="Helical" evidence="8">
    <location>
        <begin position="120"/>
        <end position="136"/>
    </location>
</feature>
<dbReference type="EMBL" id="JAZAVJ010000109">
    <property type="protein sequence ID" value="KAK7414180.1"/>
    <property type="molecule type" value="Genomic_DNA"/>
</dbReference>
<evidence type="ECO:0000256" key="8">
    <source>
        <dbReference type="SAM" id="Phobius"/>
    </source>
</evidence>
<keyword evidence="2" id="KW-0813">Transport</keyword>
<dbReference type="InterPro" id="IPR020846">
    <property type="entry name" value="MFS_dom"/>
</dbReference>
<dbReference type="Pfam" id="PF07690">
    <property type="entry name" value="MFS_1"/>
    <property type="match status" value="1"/>
</dbReference>
<reference evidence="10 11" key="1">
    <citation type="journal article" date="2025" name="Microbiol. Resour. Announc.">
        <title>Draft genome sequences for Neonectria magnoliae and Neonectria punicea, canker pathogens of Liriodendron tulipifera and Acer saccharum in West Virginia.</title>
        <authorList>
            <person name="Petronek H.M."/>
            <person name="Kasson M.T."/>
            <person name="Metheny A.M."/>
            <person name="Stauder C.M."/>
            <person name="Lovett B."/>
            <person name="Lynch S.C."/>
            <person name="Garnas J.R."/>
            <person name="Kasson L.R."/>
            <person name="Stajich J.E."/>
        </authorList>
    </citation>
    <scope>NUCLEOTIDE SEQUENCE [LARGE SCALE GENOMIC DNA]</scope>
    <source>
        <strain evidence="10 11">NRRL 64653</strain>
    </source>
</reference>
<protein>
    <submittedName>
        <fullName evidence="10">Filamentous Growth Regulator</fullName>
    </submittedName>
</protein>
<evidence type="ECO:0000256" key="6">
    <source>
        <dbReference type="ARBA" id="ARBA00023180"/>
    </source>
</evidence>
<dbReference type="PANTHER" id="PTHR23511">
    <property type="entry name" value="SYNAPTIC VESICLE GLYCOPROTEIN 2"/>
    <property type="match status" value="1"/>
</dbReference>
<evidence type="ECO:0000313" key="10">
    <source>
        <dbReference type="EMBL" id="KAK7414180.1"/>
    </source>
</evidence>
<feature type="transmembrane region" description="Helical" evidence="8">
    <location>
        <begin position="360"/>
        <end position="379"/>
    </location>
</feature>
<dbReference type="Proteomes" id="UP001498476">
    <property type="component" value="Unassembled WGS sequence"/>
</dbReference>
<dbReference type="PROSITE" id="PS50850">
    <property type="entry name" value="MFS"/>
    <property type="match status" value="1"/>
</dbReference>
<sequence length="476" mass="51098">MSTPETPAKIDPVKGGDAKKDVAGRDDISYHAASHVGITHELGNVTDPVLTAKTHLVNEAINEIGWTGFHLKLSCLTGFGFAADSLVAFLQSVATSQAYLEIGNGGYPTGFSADIIGRRIAFNTTLFIAAVATVVAGTGPNWIGFCVFVAFLGFGVGGNLVLDPTVMLEFVPAKQQWVITAMAGWWGVGQATAGFIAWGYCSLSARTDWTCVATVETYTWQNNKSWRLIMFTGGSVMLIISILRLLVVRLPETPKFLVTSGREEELVSMLQSLASKYRRPCSLTAAQLQACGSVIGSEGDITRYPLFFLYLPSLLSSRIPGYQPSFTETWRDYTITNVCSIFGPLVAAGLAEVPLLGRRYTMTIGALLTAVFFFGYTVIKTPAQNLAMSCCISVCFNLYYGTLYAYTAEVFPSAHRTTGNGIAVSLSRVMGLISAVIAVTADTATVTPLYISAALFLILAVVSVILPFEPYGRSAS</sequence>
<keyword evidence="4 8" id="KW-1133">Transmembrane helix</keyword>
<feature type="transmembrane region" description="Helical" evidence="8">
    <location>
        <begin position="183"/>
        <end position="205"/>
    </location>
</feature>
<proteinExistence type="predicted"/>
<feature type="transmembrane region" description="Helical" evidence="8">
    <location>
        <begin position="447"/>
        <end position="468"/>
    </location>
</feature>
<keyword evidence="5 8" id="KW-0472">Membrane</keyword>
<feature type="transmembrane region" description="Helical" evidence="8">
    <location>
        <begin position="142"/>
        <end position="162"/>
    </location>
</feature>
<dbReference type="SUPFAM" id="SSF103473">
    <property type="entry name" value="MFS general substrate transporter"/>
    <property type="match status" value="1"/>
</dbReference>
<dbReference type="PANTHER" id="PTHR23511:SF4">
    <property type="entry name" value="MAJOR FACILITATOR SUPERFAMILY (MFS) PROFILE DOMAIN-CONTAINING PROTEIN"/>
    <property type="match status" value="1"/>
</dbReference>
<dbReference type="InterPro" id="IPR005829">
    <property type="entry name" value="Sugar_transporter_CS"/>
</dbReference>
<dbReference type="InterPro" id="IPR036259">
    <property type="entry name" value="MFS_trans_sf"/>
</dbReference>
<comment type="subcellular location">
    <subcellularLocation>
        <location evidence="1">Membrane</location>
        <topology evidence="1">Multi-pass membrane protein</topology>
    </subcellularLocation>
</comment>
<keyword evidence="11" id="KW-1185">Reference proteome</keyword>
<feature type="domain" description="Major facilitator superfamily (MFS) profile" evidence="9">
    <location>
        <begin position="1"/>
        <end position="471"/>
    </location>
</feature>
<evidence type="ECO:0000256" key="4">
    <source>
        <dbReference type="ARBA" id="ARBA00022989"/>
    </source>
</evidence>
<evidence type="ECO:0000313" key="11">
    <source>
        <dbReference type="Proteomes" id="UP001498476"/>
    </source>
</evidence>
<evidence type="ECO:0000256" key="5">
    <source>
        <dbReference type="ARBA" id="ARBA00023136"/>
    </source>
</evidence>
<name>A0ABR1GZ88_9HYPO</name>
<comment type="caution">
    <text evidence="10">The sequence shown here is derived from an EMBL/GenBank/DDBJ whole genome shotgun (WGS) entry which is preliminary data.</text>
</comment>
<feature type="transmembrane region" description="Helical" evidence="8">
    <location>
        <begin position="385"/>
        <end position="406"/>
    </location>
</feature>
<feature type="region of interest" description="Disordered" evidence="7">
    <location>
        <begin position="1"/>
        <end position="20"/>
    </location>
</feature>
<accession>A0ABR1GZ88</accession>
<evidence type="ECO:0000259" key="9">
    <source>
        <dbReference type="PROSITE" id="PS50850"/>
    </source>
</evidence>
<dbReference type="CDD" id="cd17316">
    <property type="entry name" value="MFS_SV2_like"/>
    <property type="match status" value="1"/>
</dbReference>
<feature type="transmembrane region" description="Helical" evidence="8">
    <location>
        <begin position="418"/>
        <end position="441"/>
    </location>
</feature>
<keyword evidence="3 8" id="KW-0812">Transmembrane</keyword>
<keyword evidence="6" id="KW-0325">Glycoprotein</keyword>